<dbReference type="InterPro" id="IPR020287">
    <property type="entry name" value="Tail_sheath_C"/>
</dbReference>
<dbReference type="EMBL" id="LRXL01000037">
    <property type="protein sequence ID" value="OAB78818.1"/>
    <property type="molecule type" value="Genomic_DNA"/>
</dbReference>
<evidence type="ECO:0000313" key="4">
    <source>
        <dbReference type="Proteomes" id="UP000077013"/>
    </source>
</evidence>
<dbReference type="RefSeq" id="WP_068592186.1">
    <property type="nucleotide sequence ID" value="NZ_LRXL01000037.1"/>
</dbReference>
<dbReference type="InterPro" id="IPR052042">
    <property type="entry name" value="Tail_sheath_structural"/>
</dbReference>
<feature type="domain" description="Tail sheath protein C-terminal" evidence="2">
    <location>
        <begin position="535"/>
        <end position="639"/>
    </location>
</feature>
<name>A0A167HP72_9FLAO</name>
<evidence type="ECO:0000256" key="1">
    <source>
        <dbReference type="ARBA" id="ARBA00008005"/>
    </source>
</evidence>
<dbReference type="STRING" id="1763537.ULVI_09565"/>
<proteinExistence type="inferred from homology"/>
<comment type="caution">
    <text evidence="3">The sequence shown here is derived from an EMBL/GenBank/DDBJ whole genome shotgun (WGS) entry which is preliminary data.</text>
</comment>
<protein>
    <submittedName>
        <fullName evidence="3">Phage tail protein</fullName>
    </submittedName>
</protein>
<dbReference type="Proteomes" id="UP000077013">
    <property type="component" value="Unassembled WGS sequence"/>
</dbReference>
<dbReference type="Gene3D" id="3.40.50.11780">
    <property type="match status" value="2"/>
</dbReference>
<sequence length="646" mass="69147">MATMYKTPGVYVEEISKFPPSVAQVETAIPAFIGYTEFALKKGASITGEPTRISSLLEYETYFGSAKPETTIAVTINDVIVNGTIERTIVPAQPSTPSPYIMYYAMQLYFANGGGPCYIVSVNNYDTGGANNVLFDDLNDGLDALRKEDEPTLLLFPDAKILGEVEFYTLYQNALLQCNDMQDRFTIIDTHTSEDVEDDSFVLRDRISLGKDYLKYGAAYYPYLETILDFHYNETTVAITHNSEDSQALADEIEAANSALLDIQSVQNDSPALTTDLSNADIALQAMTAGDALTNSDSIVTPLQAIVDALNNTVTAANNAVTAGNDAATAADEDGPTAAAATAAADAVNTAITAGGQPLPDLITALEGHITTIEGAGNGTDVKNESTAALATVAGINAALQSVIDLIDPTLIDAIAAAQGVDTNGALDGMMLSAIEGTDSAAYNAIKTAINAMPVIMPPSSAMAGIYARVDNDRGVWKAPANVGVNYVVKPSLKITHDEQKDLNVHTTGKSINAIRSFTGKGILVWGARTLAGNDNEWKYVPVRRFFNMVEESVEKATEQFVFEPNDANTWVKVRAMIENFLTLQWRAGALAGAKPNQAFYVRIGLGETMTADDILNGNMIVEIGMAVVRPAEFIVLKFSHKMQEA</sequence>
<gene>
    <name evidence="3" type="ORF">ULVI_09565</name>
</gene>
<dbReference type="AlphaFoldDB" id="A0A167HP72"/>
<accession>A0A167HP72</accession>
<evidence type="ECO:0000313" key="3">
    <source>
        <dbReference type="EMBL" id="OAB78818.1"/>
    </source>
</evidence>
<dbReference type="PANTHER" id="PTHR35861:SF1">
    <property type="entry name" value="PHAGE TAIL SHEATH PROTEIN"/>
    <property type="match status" value="1"/>
</dbReference>
<keyword evidence="4" id="KW-1185">Reference proteome</keyword>
<dbReference type="Pfam" id="PF17482">
    <property type="entry name" value="Phage_sheath_1C"/>
    <property type="match status" value="1"/>
</dbReference>
<evidence type="ECO:0000259" key="2">
    <source>
        <dbReference type="Pfam" id="PF17482"/>
    </source>
</evidence>
<dbReference type="PANTHER" id="PTHR35861">
    <property type="match status" value="1"/>
</dbReference>
<organism evidence="3 4">
    <name type="scientific">Cochleicola gelatinilyticus</name>
    <dbReference type="NCBI Taxonomy" id="1763537"/>
    <lineage>
        <taxon>Bacteria</taxon>
        <taxon>Pseudomonadati</taxon>
        <taxon>Bacteroidota</taxon>
        <taxon>Flavobacteriia</taxon>
        <taxon>Flavobacteriales</taxon>
        <taxon>Flavobacteriaceae</taxon>
        <taxon>Cochleicola</taxon>
    </lineage>
</organism>
<reference evidence="3 4" key="1">
    <citation type="submission" date="2016-02" db="EMBL/GenBank/DDBJ databases">
        <title>Ulvibacter sp. LPB0005, isolated from Thais luteostoma.</title>
        <authorList>
            <person name="Shin S.-K."/>
            <person name="Yi H."/>
        </authorList>
    </citation>
    <scope>NUCLEOTIDE SEQUENCE [LARGE SCALE GENOMIC DNA]</scope>
    <source>
        <strain evidence="3 4">LPB0005</strain>
    </source>
</reference>
<comment type="similarity">
    <text evidence="1">Belongs to the myoviridae tail sheath protein family.</text>
</comment>
<dbReference type="OrthoDB" id="9767864at2"/>